<feature type="region of interest" description="Disordered" evidence="1">
    <location>
        <begin position="1"/>
        <end position="53"/>
    </location>
</feature>
<proteinExistence type="predicted"/>
<reference evidence="2 3" key="1">
    <citation type="submission" date="2024-02" db="EMBL/GenBank/DDBJ databases">
        <title>De novo assembly and annotation of 12 fungi associated with fruit tree decline syndrome in Ontario, Canada.</title>
        <authorList>
            <person name="Sulman M."/>
            <person name="Ellouze W."/>
            <person name="Ilyukhin E."/>
        </authorList>
    </citation>
    <scope>NUCLEOTIDE SEQUENCE [LARGE SCALE GENOMIC DNA]</scope>
    <source>
        <strain evidence="2 3">M42-189</strain>
    </source>
</reference>
<accession>A0ABR3QWR1</accession>
<gene>
    <name evidence="2" type="ORF">SLS60_009237</name>
</gene>
<organism evidence="2 3">
    <name type="scientific">Paraconiothyrium brasiliense</name>
    <dbReference type="NCBI Taxonomy" id="300254"/>
    <lineage>
        <taxon>Eukaryota</taxon>
        <taxon>Fungi</taxon>
        <taxon>Dikarya</taxon>
        <taxon>Ascomycota</taxon>
        <taxon>Pezizomycotina</taxon>
        <taxon>Dothideomycetes</taxon>
        <taxon>Pleosporomycetidae</taxon>
        <taxon>Pleosporales</taxon>
        <taxon>Massarineae</taxon>
        <taxon>Didymosphaeriaceae</taxon>
        <taxon>Paraconiothyrium</taxon>
    </lineage>
</organism>
<keyword evidence="3" id="KW-1185">Reference proteome</keyword>
<evidence type="ECO:0000256" key="1">
    <source>
        <dbReference type="SAM" id="MobiDB-lite"/>
    </source>
</evidence>
<evidence type="ECO:0000313" key="3">
    <source>
        <dbReference type="Proteomes" id="UP001521785"/>
    </source>
</evidence>
<sequence>MAESISGKDEEEDGGINDEAAGDTGEEVEDAAKEDDEDAESEPDPDSQLYQWHTGYERGASCCGGILSSTGRGRKRS</sequence>
<comment type="caution">
    <text evidence="2">The sequence shown here is derived from an EMBL/GenBank/DDBJ whole genome shotgun (WGS) entry which is preliminary data.</text>
</comment>
<protein>
    <submittedName>
        <fullName evidence="2">Uncharacterized protein</fullName>
    </submittedName>
</protein>
<evidence type="ECO:0000313" key="2">
    <source>
        <dbReference type="EMBL" id="KAL1596589.1"/>
    </source>
</evidence>
<dbReference type="Proteomes" id="UP001521785">
    <property type="component" value="Unassembled WGS sequence"/>
</dbReference>
<feature type="region of interest" description="Disordered" evidence="1">
    <location>
        <begin position="58"/>
        <end position="77"/>
    </location>
</feature>
<feature type="compositionally biased region" description="Acidic residues" evidence="1">
    <location>
        <begin position="9"/>
        <end position="45"/>
    </location>
</feature>
<dbReference type="EMBL" id="JAKJXO020000014">
    <property type="protein sequence ID" value="KAL1596589.1"/>
    <property type="molecule type" value="Genomic_DNA"/>
</dbReference>
<name>A0ABR3QWR1_9PLEO</name>